<protein>
    <recommendedName>
        <fullName evidence="3">MoaB/Mog domain-containing protein</fullName>
    </recommendedName>
</protein>
<evidence type="ECO:0000313" key="4">
    <source>
        <dbReference type="EMBL" id="SVA36193.1"/>
    </source>
</evidence>
<dbReference type="GO" id="GO:0005829">
    <property type="term" value="C:cytosol"/>
    <property type="evidence" value="ECO:0007669"/>
    <property type="project" value="TreeGrafter"/>
</dbReference>
<dbReference type="SMART" id="SM00852">
    <property type="entry name" value="MoCF_biosynth"/>
    <property type="match status" value="1"/>
</dbReference>
<dbReference type="GO" id="GO:0006777">
    <property type="term" value="P:Mo-molybdopterin cofactor biosynthetic process"/>
    <property type="evidence" value="ECO:0007669"/>
    <property type="project" value="UniProtKB-KW"/>
</dbReference>
<evidence type="ECO:0000256" key="2">
    <source>
        <dbReference type="ARBA" id="ARBA00023150"/>
    </source>
</evidence>
<name>A0A381VA22_9ZZZZ</name>
<dbReference type="InterPro" id="IPR036425">
    <property type="entry name" value="MoaB/Mog-like_dom_sf"/>
</dbReference>
<dbReference type="FunFam" id="3.40.980.10:FF:000006">
    <property type="entry name" value="Molybdenum cofactor biosynthesis protein B"/>
    <property type="match status" value="1"/>
</dbReference>
<evidence type="ECO:0000259" key="3">
    <source>
        <dbReference type="SMART" id="SM00852"/>
    </source>
</evidence>
<dbReference type="AlphaFoldDB" id="A0A381VA22"/>
<reference evidence="4" key="1">
    <citation type="submission" date="2018-05" db="EMBL/GenBank/DDBJ databases">
        <authorList>
            <person name="Lanie J.A."/>
            <person name="Ng W.-L."/>
            <person name="Kazmierczak K.M."/>
            <person name="Andrzejewski T.M."/>
            <person name="Davidsen T.M."/>
            <person name="Wayne K.J."/>
            <person name="Tettelin H."/>
            <person name="Glass J.I."/>
            <person name="Rusch D."/>
            <person name="Podicherti R."/>
            <person name="Tsui H.-C.T."/>
            <person name="Winkler M.E."/>
        </authorList>
    </citation>
    <scope>NUCLEOTIDE SEQUENCE</scope>
</reference>
<proteinExistence type="inferred from homology"/>
<dbReference type="PIRSF" id="PIRSF006443">
    <property type="entry name" value="MoaB"/>
    <property type="match status" value="1"/>
</dbReference>
<sequence length="167" mass="17894">MGHLEHRKAAPATVDCYVVTISDTRTEETDAGGQAIIDLLTEAGHVIRGRKIVRDEPDLVQATVTEQLSSSSVDAIITTGGTGISSRDQSYEAITAFIEKRVDGFGELFRSLSYAEIGSAAMLSRAFAGTAQKKIIISLPGSEHAVRLAMTKLVLPELGHLVREASR</sequence>
<dbReference type="PANTHER" id="PTHR43232:SF2">
    <property type="entry name" value="MOLYBDENUM COFACTOR BIOSYNTHESIS PROTEIN B"/>
    <property type="match status" value="1"/>
</dbReference>
<comment type="similarity">
    <text evidence="1">Belongs to the MoaB/Mog family.</text>
</comment>
<dbReference type="PROSITE" id="PS01078">
    <property type="entry name" value="MOCF_BIOSYNTHESIS_1"/>
    <property type="match status" value="1"/>
</dbReference>
<dbReference type="Gene3D" id="3.40.980.10">
    <property type="entry name" value="MoaB/Mog-like domain"/>
    <property type="match status" value="1"/>
</dbReference>
<accession>A0A381VA22</accession>
<dbReference type="CDD" id="cd00886">
    <property type="entry name" value="MogA_MoaB"/>
    <property type="match status" value="1"/>
</dbReference>
<dbReference type="Pfam" id="PF00994">
    <property type="entry name" value="MoCF_biosynth"/>
    <property type="match status" value="1"/>
</dbReference>
<evidence type="ECO:0000256" key="1">
    <source>
        <dbReference type="ARBA" id="ARBA00006112"/>
    </source>
</evidence>
<dbReference type="PANTHER" id="PTHR43232">
    <property type="entry name" value="MOLYBDENUM COFACTOR BIOSYNTHESIS PROTEIN B"/>
    <property type="match status" value="1"/>
</dbReference>
<organism evidence="4">
    <name type="scientific">marine metagenome</name>
    <dbReference type="NCBI Taxonomy" id="408172"/>
    <lineage>
        <taxon>unclassified sequences</taxon>
        <taxon>metagenomes</taxon>
        <taxon>ecological metagenomes</taxon>
    </lineage>
</organism>
<keyword evidence="2" id="KW-0501">Molybdenum cofactor biosynthesis</keyword>
<dbReference type="NCBIfam" id="TIGR00177">
    <property type="entry name" value="molyb_syn"/>
    <property type="match status" value="1"/>
</dbReference>
<dbReference type="InterPro" id="IPR001453">
    <property type="entry name" value="MoaB/Mog_dom"/>
</dbReference>
<gene>
    <name evidence="4" type="ORF">METZ01_LOCUS89047</name>
</gene>
<dbReference type="SUPFAM" id="SSF53218">
    <property type="entry name" value="Molybdenum cofactor biosynthesis proteins"/>
    <property type="match status" value="1"/>
</dbReference>
<dbReference type="InterPro" id="IPR012245">
    <property type="entry name" value="MoaB"/>
</dbReference>
<dbReference type="InterPro" id="IPR008284">
    <property type="entry name" value="MoCF_biosynth_CS"/>
</dbReference>
<feature type="domain" description="MoaB/Mog" evidence="3">
    <location>
        <begin position="17"/>
        <end position="161"/>
    </location>
</feature>
<dbReference type="EMBL" id="UINC01008035">
    <property type="protein sequence ID" value="SVA36193.1"/>
    <property type="molecule type" value="Genomic_DNA"/>
</dbReference>